<protein>
    <recommendedName>
        <fullName evidence="3">Lipoprotein</fullName>
    </recommendedName>
</protein>
<accession>A0A1I0QS29</accession>
<dbReference type="PROSITE" id="PS51257">
    <property type="entry name" value="PROKAR_LIPOPROTEIN"/>
    <property type="match status" value="1"/>
</dbReference>
<dbReference type="Proteomes" id="UP000199437">
    <property type="component" value="Unassembled WGS sequence"/>
</dbReference>
<reference evidence="2" key="1">
    <citation type="submission" date="2016-10" db="EMBL/GenBank/DDBJ databases">
        <authorList>
            <person name="Varghese N."/>
            <person name="Submissions S."/>
        </authorList>
    </citation>
    <scope>NUCLEOTIDE SEQUENCE [LARGE SCALE GENOMIC DNA]</scope>
    <source>
        <strain evidence="2">CGMCC 1.12402</strain>
    </source>
</reference>
<proteinExistence type="predicted"/>
<keyword evidence="2" id="KW-1185">Reference proteome</keyword>
<evidence type="ECO:0008006" key="3">
    <source>
        <dbReference type="Google" id="ProtNLM"/>
    </source>
</evidence>
<evidence type="ECO:0000313" key="1">
    <source>
        <dbReference type="EMBL" id="SEW30155.1"/>
    </source>
</evidence>
<organism evidence="1 2">
    <name type="scientific">Roseivirga pacifica</name>
    <dbReference type="NCBI Taxonomy" id="1267423"/>
    <lineage>
        <taxon>Bacteria</taxon>
        <taxon>Pseudomonadati</taxon>
        <taxon>Bacteroidota</taxon>
        <taxon>Cytophagia</taxon>
        <taxon>Cytophagales</taxon>
        <taxon>Roseivirgaceae</taxon>
        <taxon>Roseivirga</taxon>
    </lineage>
</organism>
<dbReference type="STRING" id="1267423.SAMN05216290_2624"/>
<sequence>MNVMKRLLVITLFTSLAVLGCKKDNAPVATNYYFNYKVRISDKIDEPTIINGYYGKVRKYEGNFMPSPDTEARQPEVAENILLFFEARFEEEIAETEITKNGTTFFNLKAIEKKGIQPKVIVFPNDDGFYQIDTNGNEYIALIRINAKHGYYNGGLQKFGGLNNELKEHEMRIDYNATF</sequence>
<name>A0A1I0QS29_9BACT</name>
<evidence type="ECO:0000313" key="2">
    <source>
        <dbReference type="Proteomes" id="UP000199437"/>
    </source>
</evidence>
<dbReference type="EMBL" id="FOIR01000002">
    <property type="protein sequence ID" value="SEW30155.1"/>
    <property type="molecule type" value="Genomic_DNA"/>
</dbReference>
<gene>
    <name evidence="1" type="ORF">SAMN05216290_2624</name>
</gene>
<dbReference type="AlphaFoldDB" id="A0A1I0QS29"/>